<dbReference type="EMBL" id="JAPMOS010000101">
    <property type="protein sequence ID" value="KAJ4455581.1"/>
    <property type="molecule type" value="Genomic_DNA"/>
</dbReference>
<proteinExistence type="predicted"/>
<feature type="transmembrane region" description="Helical" evidence="2">
    <location>
        <begin position="282"/>
        <end position="311"/>
    </location>
</feature>
<name>A0ABQ8UCG6_9EUKA</name>
<feature type="transmembrane region" description="Helical" evidence="2">
    <location>
        <begin position="239"/>
        <end position="261"/>
    </location>
</feature>
<dbReference type="Pfam" id="PF25474">
    <property type="entry name" value="TPR_TmcB"/>
    <property type="match status" value="1"/>
</dbReference>
<feature type="transmembrane region" description="Helical" evidence="2">
    <location>
        <begin position="331"/>
        <end position="350"/>
    </location>
</feature>
<evidence type="ECO:0000256" key="1">
    <source>
        <dbReference type="SAM" id="MobiDB-lite"/>
    </source>
</evidence>
<feature type="transmembrane region" description="Helical" evidence="2">
    <location>
        <begin position="164"/>
        <end position="186"/>
    </location>
</feature>
<accession>A0ABQ8UCG6</accession>
<keyword evidence="2" id="KW-1133">Transmembrane helix</keyword>
<keyword evidence="2" id="KW-0472">Membrane</keyword>
<feature type="transmembrane region" description="Helical" evidence="2">
    <location>
        <begin position="81"/>
        <end position="108"/>
    </location>
</feature>
<evidence type="ECO:0000259" key="3">
    <source>
        <dbReference type="Pfam" id="PF25474"/>
    </source>
</evidence>
<gene>
    <name evidence="4" type="ORF">PAPYR_9430</name>
</gene>
<feature type="transmembrane region" description="Helical" evidence="2">
    <location>
        <begin position="33"/>
        <end position="52"/>
    </location>
</feature>
<comment type="caution">
    <text evidence="4">The sequence shown here is derived from an EMBL/GenBank/DDBJ whole genome shotgun (WGS) entry which is preliminary data.</text>
</comment>
<dbReference type="PANTHER" id="PTHR31600:SF2">
    <property type="entry name" value="GAMETE ENRICHED GENE 10 PROTEIN-RELATED"/>
    <property type="match status" value="1"/>
</dbReference>
<keyword evidence="5" id="KW-1185">Reference proteome</keyword>
<feature type="region of interest" description="Disordered" evidence="1">
    <location>
        <begin position="729"/>
        <end position="754"/>
    </location>
</feature>
<dbReference type="InterPro" id="IPR052994">
    <property type="entry name" value="Tiny_macrocysts_regulators"/>
</dbReference>
<feature type="transmembrane region" description="Helical" evidence="2">
    <location>
        <begin position="206"/>
        <end position="227"/>
    </location>
</feature>
<feature type="domain" description="TmcB/TmcC TPR repeats" evidence="3">
    <location>
        <begin position="556"/>
        <end position="643"/>
    </location>
</feature>
<keyword evidence="2" id="KW-0812">Transmembrane</keyword>
<organism evidence="4 5">
    <name type="scientific">Paratrimastix pyriformis</name>
    <dbReference type="NCBI Taxonomy" id="342808"/>
    <lineage>
        <taxon>Eukaryota</taxon>
        <taxon>Metamonada</taxon>
        <taxon>Preaxostyla</taxon>
        <taxon>Paratrimastigidae</taxon>
        <taxon>Paratrimastix</taxon>
    </lineage>
</organism>
<feature type="transmembrane region" description="Helical" evidence="2">
    <location>
        <begin position="120"/>
        <end position="144"/>
    </location>
</feature>
<protein>
    <recommendedName>
        <fullName evidence="3">TmcB/TmcC TPR repeats domain-containing protein</fullName>
    </recommendedName>
</protein>
<evidence type="ECO:0000256" key="2">
    <source>
        <dbReference type="SAM" id="Phobius"/>
    </source>
</evidence>
<evidence type="ECO:0000313" key="5">
    <source>
        <dbReference type="Proteomes" id="UP001141327"/>
    </source>
</evidence>
<dbReference type="Proteomes" id="UP001141327">
    <property type="component" value="Unassembled WGS sequence"/>
</dbReference>
<reference evidence="4" key="1">
    <citation type="journal article" date="2022" name="bioRxiv">
        <title>Genomics of Preaxostyla Flagellates Illuminates Evolutionary Transitions and the Path Towards Mitochondrial Loss.</title>
        <authorList>
            <person name="Novak L.V.F."/>
            <person name="Treitli S.C."/>
            <person name="Pyrih J."/>
            <person name="Halakuc P."/>
            <person name="Pipaliya S.V."/>
            <person name="Vacek V."/>
            <person name="Brzon O."/>
            <person name="Soukal P."/>
            <person name="Eme L."/>
            <person name="Dacks J.B."/>
            <person name="Karnkowska A."/>
            <person name="Elias M."/>
            <person name="Hampl V."/>
        </authorList>
    </citation>
    <scope>NUCLEOTIDE SEQUENCE</scope>
    <source>
        <strain evidence="4">RCP-MX</strain>
    </source>
</reference>
<sequence length="986" mass="109614">MNAHASDDFLSRVERAIFQVFFIMKIDGTMQRWRWPLFFVQALQLWFTLIVVPDNVVTQSGYVKVPLQILDFSFVSISSTYLYITFGIVSAMIAVALVIAILVGAVLNREDTAVMWPLRFLRFYVLFLLTWGFIPLYGTLLSILDCRYGATIVHDLFPDILCWTFPHAVPSVMALIMLVVFVPYTFGSSLLVFDRQGFDAHARGRFDSLVIFGKLLIVSCSRLLTAYPTIQAVVNLGSMLVISTIGLFAMPFHNIFANCAVRPLPNEPIKRPPQGIPSPTGAVTFVLSLLPLWFLFYFPHMTVYACCFMAALERALLSGFPEWADSWGPFLIALGVCCVVGPLAFWVTYIRYNQSTAISRLALRRLLASYPLKKNDGPGSLRPVPIVEMTALPPPAEDSFTGGYDAAGDDGGNAPPVLATNLLYLQLHDLPAPEAILSHIRMAMGVEWSTRFLRWKDTAKDPRLVSYAEAIYSKGLAKFPESHGLLLDYADFLQKSDENEQETEHGLLLDYADFLQAYQRNTLAAITVTRRIVAIPGASFDTRYMVYAYERDFESQASTSDIGSRSAHVMSMLTYRRNLKLAQFSHKRAKKRVSQIWVYLLRPSSDISQLPIMLSGAVENAQQALETYSSMMKSFPNSIPLLRFVKIPGLPDQSRHSPCFQCLATHAMEAIMKCAAANFGLAHAILNGASPATRHPMGYGSLLQDLYGDTDLGDQLFARADQLEEDKMPGRISPTQRAPGGLRTSKLQGNPRPDGRQWRSVMELLANRHVDNEESEEAGMRTSSRPAQRAFGWFFFLLHLGIIGVLTAMLIVLGNALNETSDVGLVVRANSNASVAVERLSFYARVLLQLAYDNSDPPLRVPVSADSPINGSRVVLGPAALATFNRYVKWAQKETAYLDSMLDTYAAHDQFAAPWMTWPYKVVDPIVTNGVLTQLGPEMYNLFTQSFDFLSKARTLAGATPEDLKSVAGGGVSDFWDHDITSTVPE</sequence>
<evidence type="ECO:0000313" key="4">
    <source>
        <dbReference type="EMBL" id="KAJ4455581.1"/>
    </source>
</evidence>
<dbReference type="InterPro" id="IPR057352">
    <property type="entry name" value="TPR_TmcB/C"/>
</dbReference>
<dbReference type="PANTHER" id="PTHR31600">
    <property type="entry name" value="TINY MACROCYSTS PROTEIN B-RELATED"/>
    <property type="match status" value="1"/>
</dbReference>
<feature type="transmembrane region" description="Helical" evidence="2">
    <location>
        <begin position="790"/>
        <end position="813"/>
    </location>
</feature>